<accession>A0AAD5P171</accession>
<proteinExistence type="predicted"/>
<dbReference type="Pfam" id="PF14223">
    <property type="entry name" value="Retrotran_gag_2"/>
    <property type="match status" value="1"/>
</dbReference>
<dbReference type="EMBL" id="JAJSOW010000003">
    <property type="protein sequence ID" value="KAI9194502.1"/>
    <property type="molecule type" value="Genomic_DNA"/>
</dbReference>
<sequence>MLCQNELFDQELVQITIDTEESFLMGLEIPVEKSKQRRSKKLDISTKSAMLWQNELTNQELVQITIDTEESFLRGKPGVRIVMKNSRYWYARQLPWIQHHGISSAGQKEPNHRRAQLLRTAGTNQLPRKDDLVHHVEQKAMTCENRTPASLNSVSTISANINSIPMLNGTNFKDWKANIEIVLGCMDLDLALRIEQPASLTDASSPDDRKNFEKWDRSNRMSLMIIKRGIPEAFRGAVSEEITKAKEFLAEIEKRFAKNDKAETSALLQSLVSMKYKGKGNIREYIIEMSHIASKLKALKLELSDDLLVHLVLISLPAQYGQFKVSYNCQKEKWTPNELISYCVQEEERLK</sequence>
<dbReference type="AlphaFoldDB" id="A0AAD5P171"/>
<organism evidence="1 2">
    <name type="scientific">Acer negundo</name>
    <name type="common">Box elder</name>
    <dbReference type="NCBI Taxonomy" id="4023"/>
    <lineage>
        <taxon>Eukaryota</taxon>
        <taxon>Viridiplantae</taxon>
        <taxon>Streptophyta</taxon>
        <taxon>Embryophyta</taxon>
        <taxon>Tracheophyta</taxon>
        <taxon>Spermatophyta</taxon>
        <taxon>Magnoliopsida</taxon>
        <taxon>eudicotyledons</taxon>
        <taxon>Gunneridae</taxon>
        <taxon>Pentapetalae</taxon>
        <taxon>rosids</taxon>
        <taxon>malvids</taxon>
        <taxon>Sapindales</taxon>
        <taxon>Sapindaceae</taxon>
        <taxon>Hippocastanoideae</taxon>
        <taxon>Acereae</taxon>
        <taxon>Acer</taxon>
    </lineage>
</organism>
<dbReference type="PANTHER" id="PTHR35317">
    <property type="entry name" value="OS04G0629600 PROTEIN"/>
    <property type="match status" value="1"/>
</dbReference>
<reference evidence="1" key="2">
    <citation type="submission" date="2023-02" db="EMBL/GenBank/DDBJ databases">
        <authorList>
            <person name="Swenson N.G."/>
            <person name="Wegrzyn J.L."/>
            <person name="Mcevoy S.L."/>
        </authorList>
    </citation>
    <scope>NUCLEOTIDE SEQUENCE</scope>
    <source>
        <strain evidence="1">91603</strain>
        <tissue evidence="1">Leaf</tissue>
    </source>
</reference>
<evidence type="ECO:0000313" key="2">
    <source>
        <dbReference type="Proteomes" id="UP001064489"/>
    </source>
</evidence>
<name>A0AAD5P171_ACENE</name>
<keyword evidence="2" id="KW-1185">Reference proteome</keyword>
<reference evidence="1" key="1">
    <citation type="journal article" date="2022" name="Plant J.">
        <title>Strategies of tolerance reflected in two North American maple genomes.</title>
        <authorList>
            <person name="McEvoy S.L."/>
            <person name="Sezen U.U."/>
            <person name="Trouern-Trend A."/>
            <person name="McMahon S.M."/>
            <person name="Schaberg P.G."/>
            <person name="Yang J."/>
            <person name="Wegrzyn J.L."/>
            <person name="Swenson N.G."/>
        </authorList>
    </citation>
    <scope>NUCLEOTIDE SEQUENCE</scope>
    <source>
        <strain evidence="1">91603</strain>
    </source>
</reference>
<comment type="caution">
    <text evidence="1">The sequence shown here is derived from an EMBL/GenBank/DDBJ whole genome shotgun (WGS) entry which is preliminary data.</text>
</comment>
<protein>
    <submittedName>
        <fullName evidence="1">Uncharacterized protein</fullName>
    </submittedName>
</protein>
<evidence type="ECO:0000313" key="1">
    <source>
        <dbReference type="EMBL" id="KAI9194502.1"/>
    </source>
</evidence>
<dbReference type="Proteomes" id="UP001064489">
    <property type="component" value="Chromosome 1"/>
</dbReference>
<gene>
    <name evidence="1" type="ORF">LWI28_006628</name>
</gene>
<dbReference type="PANTHER" id="PTHR35317:SF42">
    <property type="entry name" value="RETROTRANSPOSON GAG DOMAIN-CONTAINING PROTEIN"/>
    <property type="match status" value="1"/>
</dbReference>